<keyword evidence="1" id="KW-0812">Transmembrane</keyword>
<protein>
    <submittedName>
        <fullName evidence="2">Uncharacterized protein</fullName>
    </submittedName>
</protein>
<dbReference type="AlphaFoldDB" id="A0AA50CNQ7"/>
<evidence type="ECO:0000313" key="2">
    <source>
        <dbReference type="EMBL" id="WLR98646.1"/>
    </source>
</evidence>
<keyword evidence="1" id="KW-1133">Transmembrane helix</keyword>
<keyword evidence="3" id="KW-1185">Reference proteome</keyword>
<dbReference type="Proteomes" id="UP001234585">
    <property type="component" value="Chromosome"/>
</dbReference>
<organism evidence="2 3">
    <name type="scientific">Shinella sumterensis</name>
    <dbReference type="NCBI Taxonomy" id="1967501"/>
    <lineage>
        <taxon>Bacteria</taxon>
        <taxon>Pseudomonadati</taxon>
        <taxon>Pseudomonadota</taxon>
        <taxon>Alphaproteobacteria</taxon>
        <taxon>Hyphomicrobiales</taxon>
        <taxon>Rhizobiaceae</taxon>
        <taxon>Shinella</taxon>
    </lineage>
</organism>
<dbReference type="RefSeq" id="WP_306038297.1">
    <property type="nucleotide sequence ID" value="NZ_CP132302.1"/>
</dbReference>
<sequence length="116" mass="12819">MTAELWAQLASGVGFFVMLSGTLWGIWWRIEGKVDKAKTEAASVAAAANALAALTRQELAEHKLHTAETYVTKAGMQEQTAQIMRAIEGVGHRIDSLGERLDRMYEHPPRPTRRAS</sequence>
<keyword evidence="1" id="KW-0472">Membrane</keyword>
<proteinExistence type="predicted"/>
<evidence type="ECO:0000256" key="1">
    <source>
        <dbReference type="SAM" id="Phobius"/>
    </source>
</evidence>
<accession>A0AA50CNQ7</accession>
<feature type="transmembrane region" description="Helical" evidence="1">
    <location>
        <begin position="6"/>
        <end position="28"/>
    </location>
</feature>
<evidence type="ECO:0000313" key="3">
    <source>
        <dbReference type="Proteomes" id="UP001234585"/>
    </source>
</evidence>
<name>A0AA50CNQ7_9HYPH</name>
<reference evidence="2 3" key="1">
    <citation type="submission" date="2023-08" db="EMBL/GenBank/DDBJ databases">
        <title>Pathogen: clinical or host-associated sample.</title>
        <authorList>
            <person name="Hergert J."/>
            <person name="Casey R."/>
            <person name="Wagner J."/>
            <person name="Young E.L."/>
            <person name="Oakeson K.F."/>
        </authorList>
    </citation>
    <scope>NUCLEOTIDE SEQUENCE [LARGE SCALE GENOMIC DNA]</scope>
    <source>
        <strain evidence="2 3">1760953</strain>
    </source>
</reference>
<dbReference type="EMBL" id="CP132302">
    <property type="protein sequence ID" value="WLR98646.1"/>
    <property type="molecule type" value="Genomic_DNA"/>
</dbReference>
<gene>
    <name evidence="2" type="ORF">Q9313_06340</name>
</gene>